<evidence type="ECO:0000313" key="6">
    <source>
        <dbReference type="Proteomes" id="UP001155027"/>
    </source>
</evidence>
<dbReference type="PROSITE" id="PS00211">
    <property type="entry name" value="ABC_TRANSPORTER_1"/>
    <property type="match status" value="1"/>
</dbReference>
<keyword evidence="3 5" id="KW-0067">ATP-binding</keyword>
<accession>A0A9X2TB78</accession>
<evidence type="ECO:0000259" key="4">
    <source>
        <dbReference type="PROSITE" id="PS50893"/>
    </source>
</evidence>
<dbReference type="PANTHER" id="PTHR43423">
    <property type="entry name" value="ABC TRANSPORTER I FAMILY MEMBER 17"/>
    <property type="match status" value="1"/>
</dbReference>
<evidence type="ECO:0000256" key="1">
    <source>
        <dbReference type="ARBA" id="ARBA00022448"/>
    </source>
</evidence>
<dbReference type="InterPro" id="IPR027417">
    <property type="entry name" value="P-loop_NTPase"/>
</dbReference>
<dbReference type="Pfam" id="PF00005">
    <property type="entry name" value="ABC_tran"/>
    <property type="match status" value="1"/>
</dbReference>
<reference evidence="5" key="1">
    <citation type="submission" date="2022-08" db="EMBL/GenBank/DDBJ databases">
        <title>Genomic Encyclopedia of Type Strains, Phase V (KMG-V): Genome sequencing to study the core and pangenomes of soil and plant-associated prokaryotes.</title>
        <authorList>
            <person name="Whitman W."/>
        </authorList>
    </citation>
    <scope>NUCLEOTIDE SEQUENCE</scope>
    <source>
        <strain evidence="5">0</strain>
    </source>
</reference>
<comment type="caution">
    <text evidence="5">The sequence shown here is derived from an EMBL/GenBank/DDBJ whole genome shotgun (WGS) entry which is preliminary data.</text>
</comment>
<keyword evidence="1" id="KW-0813">Transport</keyword>
<dbReference type="GO" id="GO:0005524">
    <property type="term" value="F:ATP binding"/>
    <property type="evidence" value="ECO:0007669"/>
    <property type="project" value="UniProtKB-KW"/>
</dbReference>
<dbReference type="PANTHER" id="PTHR43423:SF1">
    <property type="entry name" value="ABC TRANSPORTER I FAMILY MEMBER 17"/>
    <property type="match status" value="1"/>
</dbReference>
<dbReference type="GO" id="GO:0016887">
    <property type="term" value="F:ATP hydrolysis activity"/>
    <property type="evidence" value="ECO:0007669"/>
    <property type="project" value="InterPro"/>
</dbReference>
<feature type="domain" description="ABC transporter" evidence="4">
    <location>
        <begin position="7"/>
        <end position="226"/>
    </location>
</feature>
<dbReference type="SUPFAM" id="SSF52540">
    <property type="entry name" value="P-loop containing nucleoside triphosphate hydrolases"/>
    <property type="match status" value="1"/>
</dbReference>
<sequence length="226" mass="24237">MPEAPPLATEHLTRVVDGETLVADVSIEVRAEEVFVVFGPSGSGKSSLLRLLNRLDEPTGGTVYLDGTDYRTIDPRTLRRRVGWVPQRPTLIEGTVAENVAWGPTLRDEPVDEARLHELLDRLGLSGFADRDADRLSGGEAQRVAIARTLFNDPDVVLLDEPASSLDAAAADRVESLLADVMAAYALTAVLVTHDADRARRLGHRGVRLRDGGGVATGSLDALLSG</sequence>
<dbReference type="InterPro" id="IPR003593">
    <property type="entry name" value="AAA+_ATPase"/>
</dbReference>
<name>A0A9X2TB78_9BACT</name>
<dbReference type="EMBL" id="JANUAU010000003">
    <property type="protein sequence ID" value="MCS3677158.1"/>
    <property type="molecule type" value="Genomic_DNA"/>
</dbReference>
<dbReference type="Proteomes" id="UP001155027">
    <property type="component" value="Unassembled WGS sequence"/>
</dbReference>
<dbReference type="AlphaFoldDB" id="A0A9X2TB78"/>
<dbReference type="PROSITE" id="PS50893">
    <property type="entry name" value="ABC_TRANSPORTER_2"/>
    <property type="match status" value="1"/>
</dbReference>
<evidence type="ECO:0000256" key="2">
    <source>
        <dbReference type="ARBA" id="ARBA00022741"/>
    </source>
</evidence>
<organism evidence="5 6">
    <name type="scientific">Salinibacter ruber</name>
    <dbReference type="NCBI Taxonomy" id="146919"/>
    <lineage>
        <taxon>Bacteria</taxon>
        <taxon>Pseudomonadati</taxon>
        <taxon>Rhodothermota</taxon>
        <taxon>Rhodothermia</taxon>
        <taxon>Rhodothermales</taxon>
        <taxon>Salinibacteraceae</taxon>
        <taxon>Salinibacter</taxon>
    </lineage>
</organism>
<dbReference type="SMART" id="SM00382">
    <property type="entry name" value="AAA"/>
    <property type="match status" value="1"/>
</dbReference>
<evidence type="ECO:0000256" key="3">
    <source>
        <dbReference type="ARBA" id="ARBA00022840"/>
    </source>
</evidence>
<dbReference type="InterPro" id="IPR003439">
    <property type="entry name" value="ABC_transporter-like_ATP-bd"/>
</dbReference>
<dbReference type="RefSeq" id="WP_259079697.1">
    <property type="nucleotide sequence ID" value="NZ_JANTZK010000003.1"/>
</dbReference>
<evidence type="ECO:0000313" key="5">
    <source>
        <dbReference type="EMBL" id="MCS3677158.1"/>
    </source>
</evidence>
<dbReference type="InterPro" id="IPR017871">
    <property type="entry name" value="ABC_transporter-like_CS"/>
</dbReference>
<protein>
    <submittedName>
        <fullName evidence="5">ABC transport system ATP-binding protein</fullName>
    </submittedName>
</protein>
<dbReference type="Gene3D" id="3.40.50.300">
    <property type="entry name" value="P-loop containing nucleotide triphosphate hydrolases"/>
    <property type="match status" value="1"/>
</dbReference>
<keyword evidence="2" id="KW-0547">Nucleotide-binding</keyword>
<proteinExistence type="predicted"/>
<gene>
    <name evidence="5" type="ORF">GGP71_001074</name>
</gene>